<protein>
    <submittedName>
        <fullName evidence="1">Uncharacterized protein</fullName>
    </submittedName>
</protein>
<dbReference type="HOGENOM" id="CLU_1679082_0_0_1"/>
<reference evidence="1 2" key="1">
    <citation type="submission" date="2014-06" db="EMBL/GenBank/DDBJ databases">
        <title>Evolutionary Origins and Diversification of the Mycorrhizal Mutualists.</title>
        <authorList>
            <consortium name="DOE Joint Genome Institute"/>
            <consortium name="Mycorrhizal Genomics Consortium"/>
            <person name="Kohler A."/>
            <person name="Kuo A."/>
            <person name="Nagy L.G."/>
            <person name="Floudas D."/>
            <person name="Copeland A."/>
            <person name="Barry K.W."/>
            <person name="Cichocki N."/>
            <person name="Veneault-Fourrey C."/>
            <person name="LaButti K."/>
            <person name="Lindquist E.A."/>
            <person name="Lipzen A."/>
            <person name="Lundell T."/>
            <person name="Morin E."/>
            <person name="Murat C."/>
            <person name="Riley R."/>
            <person name="Ohm R."/>
            <person name="Sun H."/>
            <person name="Tunlid A."/>
            <person name="Henrissat B."/>
            <person name="Grigoriev I.V."/>
            <person name="Hibbett D.S."/>
            <person name="Martin F."/>
        </authorList>
    </citation>
    <scope>NUCLEOTIDE SEQUENCE [LARGE SCALE GENOMIC DNA]</scope>
    <source>
        <strain evidence="1 2">SS14</strain>
    </source>
</reference>
<dbReference type="AlphaFoldDB" id="A0A0C9V933"/>
<organism evidence="1 2">
    <name type="scientific">Sphaerobolus stellatus (strain SS14)</name>
    <dbReference type="NCBI Taxonomy" id="990650"/>
    <lineage>
        <taxon>Eukaryota</taxon>
        <taxon>Fungi</taxon>
        <taxon>Dikarya</taxon>
        <taxon>Basidiomycota</taxon>
        <taxon>Agaricomycotina</taxon>
        <taxon>Agaricomycetes</taxon>
        <taxon>Phallomycetidae</taxon>
        <taxon>Geastrales</taxon>
        <taxon>Sphaerobolaceae</taxon>
        <taxon>Sphaerobolus</taxon>
    </lineage>
</organism>
<sequence length="157" mass="16680">MPPTATSLLIHVTRINLIGQAHIPPPLHVFRRRALQHHIKSAPEPHEAGCRGAQTTLLNELRALAASHLALHYLHQHPFNDLSRLCFTLGAGTIANPPPTTLLSTSLGTLPSIALSNGPIADMLLALQASLHRFIIGAMGDGTLQSGTGRDGPIRSA</sequence>
<keyword evidence="2" id="KW-1185">Reference proteome</keyword>
<dbReference type="EMBL" id="KN837163">
    <property type="protein sequence ID" value="KIJ38067.1"/>
    <property type="molecule type" value="Genomic_DNA"/>
</dbReference>
<evidence type="ECO:0000313" key="1">
    <source>
        <dbReference type="EMBL" id="KIJ38067.1"/>
    </source>
</evidence>
<proteinExistence type="predicted"/>
<dbReference type="Proteomes" id="UP000054279">
    <property type="component" value="Unassembled WGS sequence"/>
</dbReference>
<evidence type="ECO:0000313" key="2">
    <source>
        <dbReference type="Proteomes" id="UP000054279"/>
    </source>
</evidence>
<accession>A0A0C9V933</accession>
<name>A0A0C9V933_SPHS4</name>
<gene>
    <name evidence="1" type="ORF">M422DRAFT_259215</name>
</gene>